<reference evidence="2 3" key="1">
    <citation type="submission" date="2020-08" db="EMBL/GenBank/DDBJ databases">
        <title>Genomic Encyclopedia of Type Strains, Phase IV (KMG-IV): sequencing the most valuable type-strain genomes for metagenomic binning, comparative biology and taxonomic classification.</title>
        <authorList>
            <person name="Goeker M."/>
        </authorList>
    </citation>
    <scope>NUCLEOTIDE SEQUENCE [LARGE SCALE GENOMIC DNA]</scope>
    <source>
        <strain evidence="2 3">DSM 11590</strain>
    </source>
</reference>
<dbReference type="AlphaFoldDB" id="A0A7W9ZCV2"/>
<dbReference type="SUPFAM" id="SSF54001">
    <property type="entry name" value="Cysteine proteinases"/>
    <property type="match status" value="1"/>
</dbReference>
<dbReference type="PANTHER" id="PTHR33490">
    <property type="entry name" value="BLR5614 PROTEIN-RELATED"/>
    <property type="match status" value="1"/>
</dbReference>
<evidence type="ECO:0000259" key="1">
    <source>
        <dbReference type="SMART" id="SM00460"/>
    </source>
</evidence>
<organism evidence="2 3">
    <name type="scientific">Novispirillum itersonii</name>
    <name type="common">Aquaspirillum itersonii</name>
    <dbReference type="NCBI Taxonomy" id="189"/>
    <lineage>
        <taxon>Bacteria</taxon>
        <taxon>Pseudomonadati</taxon>
        <taxon>Pseudomonadota</taxon>
        <taxon>Alphaproteobacteria</taxon>
        <taxon>Rhodospirillales</taxon>
        <taxon>Novispirillaceae</taxon>
        <taxon>Novispirillum</taxon>
    </lineage>
</organism>
<sequence>MRLHIRHETRYHLDHPARRSVQYLRLTPRLDRCQQVLRWTITGPETVAPWTDGFGNRVHVASEGEAHSELVFTVDGEIETMDTCGVLPLDDGLPPMMFLRDTPRTHADAAILALAAEAAGVEAAAGIEATAEATAQPPLAPVGDEVPTLHRLMGLVADRVAYRAGHTDVGSTAAEVLKHGYGVCQDHAHLFIACSRAMGIPARYVSGYLWSEHTEMASHAWAESWVKGLGWVSFDPANRQSATDAYVRLAVGFDYADACPVTGIRAGGGGESMDVSVTIAPLPGWQSGQQ</sequence>
<dbReference type="InterPro" id="IPR038765">
    <property type="entry name" value="Papain-like_cys_pep_sf"/>
</dbReference>
<dbReference type="GO" id="GO:0008233">
    <property type="term" value="F:peptidase activity"/>
    <property type="evidence" value="ECO:0007669"/>
    <property type="project" value="UniProtKB-KW"/>
</dbReference>
<dbReference type="InterPro" id="IPR002931">
    <property type="entry name" value="Transglutaminase-like"/>
</dbReference>
<keyword evidence="2" id="KW-0645">Protease</keyword>
<name>A0A7W9ZCV2_NOVIT</name>
<evidence type="ECO:0000313" key="2">
    <source>
        <dbReference type="EMBL" id="MBB6208888.1"/>
    </source>
</evidence>
<dbReference type="Pfam" id="PF01841">
    <property type="entry name" value="Transglut_core"/>
    <property type="match status" value="1"/>
</dbReference>
<dbReference type="SMART" id="SM00460">
    <property type="entry name" value="TGc"/>
    <property type="match status" value="1"/>
</dbReference>
<gene>
    <name evidence="2" type="ORF">FHS48_000269</name>
</gene>
<keyword evidence="2" id="KW-0378">Hydrolase</keyword>
<evidence type="ECO:0000313" key="3">
    <source>
        <dbReference type="Proteomes" id="UP000544872"/>
    </source>
</evidence>
<dbReference type="GO" id="GO:0006508">
    <property type="term" value="P:proteolysis"/>
    <property type="evidence" value="ECO:0007669"/>
    <property type="project" value="UniProtKB-KW"/>
</dbReference>
<protein>
    <submittedName>
        <fullName evidence="2">Transglutaminase-like putative cysteine protease</fullName>
    </submittedName>
</protein>
<keyword evidence="3" id="KW-1185">Reference proteome</keyword>
<dbReference type="RefSeq" id="WP_184260455.1">
    <property type="nucleotide sequence ID" value="NZ_JACIIX010000001.1"/>
</dbReference>
<dbReference type="PANTHER" id="PTHR33490:SF6">
    <property type="entry name" value="SLL1049 PROTEIN"/>
    <property type="match status" value="1"/>
</dbReference>
<dbReference type="Pfam" id="PF08379">
    <property type="entry name" value="Bact_transglu_N"/>
    <property type="match status" value="1"/>
</dbReference>
<dbReference type="InterPro" id="IPR013589">
    <property type="entry name" value="Bac_transglu_N"/>
</dbReference>
<proteinExistence type="predicted"/>
<dbReference type="Gene3D" id="3.10.620.30">
    <property type="match status" value="1"/>
</dbReference>
<comment type="caution">
    <text evidence="2">The sequence shown here is derived from an EMBL/GenBank/DDBJ whole genome shotgun (WGS) entry which is preliminary data.</text>
</comment>
<feature type="domain" description="Transglutaminase-like" evidence="1">
    <location>
        <begin position="176"/>
        <end position="238"/>
    </location>
</feature>
<dbReference type="Proteomes" id="UP000544872">
    <property type="component" value="Unassembled WGS sequence"/>
</dbReference>
<dbReference type="EMBL" id="JACIIX010000001">
    <property type="protein sequence ID" value="MBB6208888.1"/>
    <property type="molecule type" value="Genomic_DNA"/>
</dbReference>
<accession>A0A7W9ZCV2</accession>